<protein>
    <submittedName>
        <fullName evidence="4">Methyltransferase</fullName>
    </submittedName>
</protein>
<reference evidence="4 5" key="1">
    <citation type="submission" date="2019-07" db="EMBL/GenBank/DDBJ databases">
        <title>Sulfurimonas paralvinellae sp. nov., a novel mesophilic, hydrogen- and sulfur-oxidizing chemolithoautotroph within the Epsilonproteo- bacteria isolated from a deep-sea hydrothermal vent polychaete nest, reclassification of Thiomicrospira denitrificans as Sulfurimonas denitrificans comb. nov. and emended description of the genus Sulfurimonas.</title>
        <authorList>
            <person name="Wang S."/>
            <person name="Jiang L."/>
            <person name="Shao Z."/>
        </authorList>
    </citation>
    <scope>NUCLEOTIDE SEQUENCE [LARGE SCALE GENOMIC DNA]</scope>
    <source>
        <strain evidence="4 5">GO25</strain>
    </source>
</reference>
<evidence type="ECO:0000256" key="1">
    <source>
        <dbReference type="ARBA" id="ARBA00022603"/>
    </source>
</evidence>
<evidence type="ECO:0000313" key="4">
    <source>
        <dbReference type="EMBL" id="QOP45324.1"/>
    </source>
</evidence>
<dbReference type="GO" id="GO:0008170">
    <property type="term" value="F:N-methyltransferase activity"/>
    <property type="evidence" value="ECO:0007669"/>
    <property type="project" value="UniProtKB-ARBA"/>
</dbReference>
<sequence length="232" mass="26510">MILYQPESGYCYNSDSIFLYDFINRFHPKGSVLDVGAGCGVVGLLVARDNEKVELEAVEKQNVLAEYAKKNAVENEIGYKLYEDDFLALRESNQKYDYIISNPPFYPDGVQKSKDTMLTHARYNSSLPMDDFFKKVSQLLKPHSHFIFCYDATQFGIVCAALERVKMRVVDVRFVHPKIDRTASLVLIHARNGSKSMLKVHPPLIHFDGDKLTQEVEDIYKNAKTESVKCQL</sequence>
<dbReference type="Gene3D" id="3.40.50.150">
    <property type="entry name" value="Vaccinia Virus protein VP39"/>
    <property type="match status" value="1"/>
</dbReference>
<dbReference type="InterPro" id="IPR050210">
    <property type="entry name" value="tRNA_Adenine-N(6)_MTase"/>
</dbReference>
<dbReference type="InterPro" id="IPR002052">
    <property type="entry name" value="DNA_methylase_N6_adenine_CS"/>
</dbReference>
<dbReference type="InterPro" id="IPR007848">
    <property type="entry name" value="Small_mtfrase_dom"/>
</dbReference>
<dbReference type="Pfam" id="PF05175">
    <property type="entry name" value="MTS"/>
    <property type="match status" value="1"/>
</dbReference>
<dbReference type="GO" id="GO:0003676">
    <property type="term" value="F:nucleic acid binding"/>
    <property type="evidence" value="ECO:0007669"/>
    <property type="project" value="InterPro"/>
</dbReference>
<proteinExistence type="predicted"/>
<evidence type="ECO:0000256" key="2">
    <source>
        <dbReference type="ARBA" id="ARBA00022691"/>
    </source>
</evidence>
<organism evidence="4 5">
    <name type="scientific">Sulfurimonas paralvinellae</name>
    <dbReference type="NCBI Taxonomy" id="317658"/>
    <lineage>
        <taxon>Bacteria</taxon>
        <taxon>Pseudomonadati</taxon>
        <taxon>Campylobacterota</taxon>
        <taxon>Epsilonproteobacteria</taxon>
        <taxon>Campylobacterales</taxon>
        <taxon>Sulfurimonadaceae</taxon>
        <taxon>Sulfurimonas</taxon>
    </lineage>
</organism>
<keyword evidence="2" id="KW-0949">S-adenosyl-L-methionine</keyword>
<dbReference type="SUPFAM" id="SSF53335">
    <property type="entry name" value="S-adenosyl-L-methionine-dependent methyltransferases"/>
    <property type="match status" value="1"/>
</dbReference>
<accession>A0A7M1B6I2</accession>
<dbReference type="KEGG" id="spal:FM071_03110"/>
<keyword evidence="5" id="KW-1185">Reference proteome</keyword>
<dbReference type="Proteomes" id="UP000593580">
    <property type="component" value="Chromosome"/>
</dbReference>
<dbReference type="PANTHER" id="PTHR47739">
    <property type="entry name" value="TRNA1(VAL) (ADENINE(37)-N6)-METHYLTRANSFERASE"/>
    <property type="match status" value="1"/>
</dbReference>
<dbReference type="GO" id="GO:0032259">
    <property type="term" value="P:methylation"/>
    <property type="evidence" value="ECO:0007669"/>
    <property type="project" value="UniProtKB-KW"/>
</dbReference>
<dbReference type="RefSeq" id="WP_193111571.1">
    <property type="nucleotide sequence ID" value="NZ_CP041406.1"/>
</dbReference>
<evidence type="ECO:0000313" key="5">
    <source>
        <dbReference type="Proteomes" id="UP000593580"/>
    </source>
</evidence>
<gene>
    <name evidence="4" type="ORF">FM071_03110</name>
</gene>
<dbReference type="EMBL" id="CP041406">
    <property type="protein sequence ID" value="QOP45324.1"/>
    <property type="molecule type" value="Genomic_DNA"/>
</dbReference>
<name>A0A7M1B6I2_9BACT</name>
<feature type="domain" description="Methyltransferase small" evidence="3">
    <location>
        <begin position="28"/>
        <end position="110"/>
    </location>
</feature>
<dbReference type="PANTHER" id="PTHR47739:SF1">
    <property type="entry name" value="TRNA1(VAL) (ADENINE(37)-N6)-METHYLTRANSFERASE"/>
    <property type="match status" value="1"/>
</dbReference>
<dbReference type="InterPro" id="IPR029063">
    <property type="entry name" value="SAM-dependent_MTases_sf"/>
</dbReference>
<keyword evidence="4" id="KW-0808">Transferase</keyword>
<dbReference type="PROSITE" id="PS00092">
    <property type="entry name" value="N6_MTASE"/>
    <property type="match status" value="1"/>
</dbReference>
<keyword evidence="1 4" id="KW-0489">Methyltransferase</keyword>
<evidence type="ECO:0000259" key="3">
    <source>
        <dbReference type="Pfam" id="PF05175"/>
    </source>
</evidence>
<dbReference type="GO" id="GO:0008757">
    <property type="term" value="F:S-adenosylmethionine-dependent methyltransferase activity"/>
    <property type="evidence" value="ECO:0007669"/>
    <property type="project" value="UniProtKB-ARBA"/>
</dbReference>
<dbReference type="AlphaFoldDB" id="A0A7M1B6I2"/>
<dbReference type="CDD" id="cd02440">
    <property type="entry name" value="AdoMet_MTases"/>
    <property type="match status" value="1"/>
</dbReference>